<protein>
    <recommendedName>
        <fullName evidence="2 8">Cryptochrome DASH</fullName>
    </recommendedName>
</protein>
<dbReference type="PROSITE" id="PS51645">
    <property type="entry name" value="PHR_CRY_ALPHA_BETA"/>
    <property type="match status" value="1"/>
</dbReference>
<dbReference type="Pfam" id="PF00875">
    <property type="entry name" value="DNA_photolyase"/>
    <property type="match status" value="1"/>
</dbReference>
<evidence type="ECO:0000256" key="3">
    <source>
        <dbReference type="ARBA" id="ARBA00022630"/>
    </source>
</evidence>
<reference evidence="11" key="1">
    <citation type="submission" date="2016-10" db="EMBL/GenBank/DDBJ databases">
        <authorList>
            <person name="Varghese N."/>
            <person name="Submissions S."/>
        </authorList>
    </citation>
    <scope>NUCLEOTIDE SEQUENCE [LARGE SCALE GENOMIC DNA]</scope>
    <source>
        <strain evidence="11">CGMCC 1.12333</strain>
    </source>
</reference>
<name>A0A1I7FVW9_9FLAO</name>
<comment type="cofactor">
    <cofactor evidence="6 8">
        <name>FAD</name>
        <dbReference type="ChEBI" id="CHEBI:57692"/>
    </cofactor>
    <text evidence="6 8">Binds 1 FAD per subunit.</text>
</comment>
<evidence type="ECO:0000259" key="9">
    <source>
        <dbReference type="PROSITE" id="PS51645"/>
    </source>
</evidence>
<dbReference type="PANTHER" id="PTHR11455:SF22">
    <property type="entry name" value="CRYPTOCHROME DASH"/>
    <property type="match status" value="1"/>
</dbReference>
<dbReference type="InterPro" id="IPR005101">
    <property type="entry name" value="Cryptochr/Photolyase_FAD-bd"/>
</dbReference>
<evidence type="ECO:0000256" key="4">
    <source>
        <dbReference type="ARBA" id="ARBA00022827"/>
    </source>
</evidence>
<proteinExistence type="inferred from homology"/>
<evidence type="ECO:0000256" key="7">
    <source>
        <dbReference type="PIRSR" id="PIRSR602081-2"/>
    </source>
</evidence>
<keyword evidence="4 6" id="KW-0274">FAD</keyword>
<dbReference type="InterPro" id="IPR036134">
    <property type="entry name" value="Crypto/Photolyase_FAD-like_sf"/>
</dbReference>
<dbReference type="GO" id="GO:0071949">
    <property type="term" value="F:FAD binding"/>
    <property type="evidence" value="ECO:0007669"/>
    <property type="project" value="TreeGrafter"/>
</dbReference>
<comment type="function">
    <text evidence="8">May have a photoreceptor function.</text>
</comment>
<comment type="similarity">
    <text evidence="1 8">Belongs to the DNA photolyase class-1 family.</text>
</comment>
<gene>
    <name evidence="10" type="ORF">SAMN05216480_102281</name>
</gene>
<evidence type="ECO:0000256" key="2">
    <source>
        <dbReference type="ARBA" id="ARBA00017881"/>
    </source>
</evidence>
<dbReference type="STRING" id="1224947.SAMN05216480_102281"/>
<dbReference type="AlphaFoldDB" id="A0A1I7FVW9"/>
<dbReference type="NCBIfam" id="TIGR02765">
    <property type="entry name" value="crypto_DASH"/>
    <property type="match status" value="1"/>
</dbReference>
<feature type="binding site" evidence="6">
    <location>
        <begin position="386"/>
        <end position="388"/>
    </location>
    <ligand>
        <name>FAD</name>
        <dbReference type="ChEBI" id="CHEBI:57692"/>
    </ligand>
</feature>
<keyword evidence="10" id="KW-0456">Lyase</keyword>
<evidence type="ECO:0000313" key="10">
    <source>
        <dbReference type="EMBL" id="SFU40290.1"/>
    </source>
</evidence>
<dbReference type="InterPro" id="IPR014729">
    <property type="entry name" value="Rossmann-like_a/b/a_fold"/>
</dbReference>
<dbReference type="RefSeq" id="WP_093024015.1">
    <property type="nucleotide sequence ID" value="NZ_FPBK01000002.1"/>
</dbReference>
<dbReference type="Gene3D" id="1.10.579.10">
    <property type="entry name" value="DNA Cyclobutane Dipyrimidine Photolyase, subunit A, domain 3"/>
    <property type="match status" value="1"/>
</dbReference>
<dbReference type="SUPFAM" id="SSF52425">
    <property type="entry name" value="Cryptochrome/photolyase, N-terminal domain"/>
    <property type="match status" value="1"/>
</dbReference>
<keyword evidence="11" id="KW-1185">Reference proteome</keyword>
<dbReference type="Gene3D" id="1.25.40.80">
    <property type="match status" value="1"/>
</dbReference>
<dbReference type="EMBL" id="FPBK01000002">
    <property type="protein sequence ID" value="SFU40290.1"/>
    <property type="molecule type" value="Genomic_DNA"/>
</dbReference>
<feature type="binding site" evidence="6">
    <location>
        <position position="236"/>
    </location>
    <ligand>
        <name>FAD</name>
        <dbReference type="ChEBI" id="CHEBI:57692"/>
    </ligand>
</feature>
<evidence type="ECO:0000256" key="1">
    <source>
        <dbReference type="ARBA" id="ARBA00005862"/>
    </source>
</evidence>
<feature type="site" description="Electron transfer via tryptophanyl radical" evidence="7">
    <location>
        <position position="320"/>
    </location>
</feature>
<dbReference type="Gene3D" id="3.40.50.620">
    <property type="entry name" value="HUPs"/>
    <property type="match status" value="1"/>
</dbReference>
<dbReference type="Pfam" id="PF03441">
    <property type="entry name" value="FAD_binding_7"/>
    <property type="match status" value="1"/>
</dbReference>
<feature type="binding site" evidence="6">
    <location>
        <begin position="249"/>
        <end position="253"/>
    </location>
    <ligand>
        <name>FAD</name>
        <dbReference type="ChEBI" id="CHEBI:57692"/>
    </ligand>
</feature>
<dbReference type="Proteomes" id="UP000199138">
    <property type="component" value="Unassembled WGS sequence"/>
</dbReference>
<keyword evidence="5 8" id="KW-0157">Chromophore</keyword>
<dbReference type="GO" id="GO:0000719">
    <property type="term" value="P:photoreactive repair"/>
    <property type="evidence" value="ECO:0007669"/>
    <property type="project" value="TreeGrafter"/>
</dbReference>
<dbReference type="GO" id="GO:0003677">
    <property type="term" value="F:DNA binding"/>
    <property type="evidence" value="ECO:0007669"/>
    <property type="project" value="TreeGrafter"/>
</dbReference>
<dbReference type="InterPro" id="IPR002081">
    <property type="entry name" value="Cryptochrome/DNA_photolyase_1"/>
</dbReference>
<organism evidence="10 11">
    <name type="scientific">Pustulibacterium marinum</name>
    <dbReference type="NCBI Taxonomy" id="1224947"/>
    <lineage>
        <taxon>Bacteria</taxon>
        <taxon>Pseudomonadati</taxon>
        <taxon>Bacteroidota</taxon>
        <taxon>Flavobacteriia</taxon>
        <taxon>Flavobacteriales</taxon>
        <taxon>Flavobacteriaceae</taxon>
        <taxon>Pustulibacterium</taxon>
    </lineage>
</organism>
<dbReference type="PRINTS" id="PR00147">
    <property type="entry name" value="DNAPHOTLYASE"/>
</dbReference>
<dbReference type="InterPro" id="IPR014133">
    <property type="entry name" value="Cry_DASH"/>
</dbReference>
<dbReference type="InterPro" id="IPR006050">
    <property type="entry name" value="DNA_photolyase_N"/>
</dbReference>
<accession>A0A1I7FVW9</accession>
<feature type="site" description="Electron transfer via tryptophanyl radical" evidence="7">
    <location>
        <position position="373"/>
    </location>
</feature>
<dbReference type="SUPFAM" id="SSF48173">
    <property type="entry name" value="Cryptochrome/photolyase FAD-binding domain"/>
    <property type="match status" value="1"/>
</dbReference>
<evidence type="ECO:0000256" key="6">
    <source>
        <dbReference type="PIRSR" id="PIRSR602081-1"/>
    </source>
</evidence>
<dbReference type="PANTHER" id="PTHR11455">
    <property type="entry name" value="CRYPTOCHROME"/>
    <property type="match status" value="1"/>
</dbReference>
<feature type="binding site" evidence="6">
    <location>
        <begin position="289"/>
        <end position="296"/>
    </location>
    <ligand>
        <name>FAD</name>
        <dbReference type="ChEBI" id="CHEBI:57692"/>
    </ligand>
</feature>
<dbReference type="OrthoDB" id="9772484at2"/>
<dbReference type="InterPro" id="IPR036155">
    <property type="entry name" value="Crypto/Photolyase_N_sf"/>
</dbReference>
<evidence type="ECO:0000256" key="8">
    <source>
        <dbReference type="RuleBase" id="RU367151"/>
    </source>
</evidence>
<dbReference type="GO" id="GO:0003904">
    <property type="term" value="F:deoxyribodipyrimidine photo-lyase activity"/>
    <property type="evidence" value="ECO:0007669"/>
    <property type="project" value="TreeGrafter"/>
</dbReference>
<feature type="domain" description="Photolyase/cryptochrome alpha/beta" evidence="9">
    <location>
        <begin position="6"/>
        <end position="139"/>
    </location>
</feature>
<evidence type="ECO:0000313" key="11">
    <source>
        <dbReference type="Proteomes" id="UP000199138"/>
    </source>
</evidence>
<evidence type="ECO:0000256" key="5">
    <source>
        <dbReference type="ARBA" id="ARBA00022991"/>
    </source>
</evidence>
<feature type="site" description="Electron transfer via tryptophanyl radical" evidence="7">
    <location>
        <position position="396"/>
    </location>
</feature>
<sequence length="432" mass="51094">MDLVKNTALIWFTTNLRVNDNVLLQKASQNHDSIIGVYFIPNYWTETTSYGFKKVGKFRMQFILESLKDLKENLAKHHIPLFVFTENTEDCIPSLCEKHQIKSIYTQKEVTAEEVSIQKKVQENLSENIKLKTYYDQFLIHPDDLPYHDIHDFPKVFTEFRKKVEQNLKIQEPLKKIVFKNSISFENNTEIPNLETLGYETFTLHENSAFPFIGGETSGLQRIQHYFFETKNVSNYKQSRNGLLGIDYSTKFSAWLAQGCINAKTIYSELLRYETEVEKNDSTYWVFFELLWRDYFKYITMKFGNQIFQLNGISKKRYDWNFDQEKLNQWIAGKTPEPFVNANMIELAKTGWMSNRGRQNVASFWAKEWEQDWRAGAAYFESVLIDYDVHSNYGNWMYNSGVGNDPRNRKFNIELQAEKYDADKTFQNTWLS</sequence>
<keyword evidence="3 6" id="KW-0285">Flavoprotein</keyword>
<comment type="cofactor">
    <cofactor evidence="8">
        <name>(6R)-5,10-methylene-5,6,7,8-tetrahydrofolate</name>
        <dbReference type="ChEBI" id="CHEBI:15636"/>
    </cofactor>
    <text evidence="8">Binds 1 5,10-methenyltetrahydrofolate (MTHF) per subunit.</text>
</comment>